<evidence type="ECO:0008006" key="3">
    <source>
        <dbReference type="Google" id="ProtNLM"/>
    </source>
</evidence>
<reference evidence="2" key="1">
    <citation type="submission" date="2016-12" db="EMBL/GenBank/DDBJ databases">
        <authorList>
            <person name="Brunel B."/>
        </authorList>
    </citation>
    <scope>NUCLEOTIDE SEQUENCE [LARGE SCALE GENOMIC DNA]</scope>
</reference>
<dbReference type="RefSeq" id="WP_123149839.1">
    <property type="nucleotide sequence ID" value="NZ_FUIG01000041.1"/>
</dbReference>
<name>A0A2P9APM8_9HYPH</name>
<protein>
    <recommendedName>
        <fullName evidence="3">DUF768 domain-containing protein</fullName>
    </recommendedName>
</protein>
<keyword evidence="2" id="KW-1185">Reference proteome</keyword>
<dbReference type="EMBL" id="FUIG01000041">
    <property type="protein sequence ID" value="SJM33032.1"/>
    <property type="molecule type" value="Genomic_DNA"/>
</dbReference>
<accession>A0A2P9APM8</accession>
<organism evidence="1 2">
    <name type="scientific">Mesorhizobium delmotii</name>
    <dbReference type="NCBI Taxonomy" id="1631247"/>
    <lineage>
        <taxon>Bacteria</taxon>
        <taxon>Pseudomonadati</taxon>
        <taxon>Pseudomonadota</taxon>
        <taxon>Alphaproteobacteria</taxon>
        <taxon>Hyphomicrobiales</taxon>
        <taxon>Phyllobacteriaceae</taxon>
        <taxon>Mesorhizobium</taxon>
    </lineage>
</organism>
<evidence type="ECO:0000313" key="1">
    <source>
        <dbReference type="EMBL" id="SJM33032.1"/>
    </source>
</evidence>
<evidence type="ECO:0000313" key="2">
    <source>
        <dbReference type="Proteomes" id="UP000245698"/>
    </source>
</evidence>
<dbReference type="Proteomes" id="UP000245698">
    <property type="component" value="Unassembled WGS sequence"/>
</dbReference>
<gene>
    <name evidence="1" type="ORF">BQ8482_330167</name>
</gene>
<proteinExistence type="predicted"/>
<dbReference type="AlphaFoldDB" id="A0A2P9APM8"/>
<sequence length="73" mass="7739">MSTRGTNFLHKWLSGNVPETVGADIISVADLTQKLFADAKALGINSAEIEEDTGSVYEVILDAIVHHDAGVAD</sequence>